<feature type="binding site" evidence="7">
    <location>
        <position position="305"/>
    </location>
    <ligand>
        <name>substrate</name>
    </ligand>
</feature>
<reference evidence="9 10" key="1">
    <citation type="submission" date="2023-07" db="EMBL/GenBank/DDBJ databases">
        <title>Genomic Encyclopedia of Type Strains, Phase IV (KMG-IV): sequencing the most valuable type-strain genomes for metagenomic binning, comparative biology and taxonomic classification.</title>
        <authorList>
            <person name="Goeker M."/>
        </authorList>
    </citation>
    <scope>NUCLEOTIDE SEQUENCE [LARGE SCALE GENOMIC DNA]</scope>
    <source>
        <strain evidence="9 10">DSM 105143</strain>
    </source>
</reference>
<comment type="subunit">
    <text evidence="7">Homodimer.</text>
</comment>
<evidence type="ECO:0000313" key="9">
    <source>
        <dbReference type="EMBL" id="MDQ0222248.1"/>
    </source>
</evidence>
<evidence type="ECO:0000256" key="8">
    <source>
        <dbReference type="RuleBase" id="RU003781"/>
    </source>
</evidence>
<comment type="caution">
    <text evidence="9">The sequence shown here is derived from an EMBL/GenBank/DDBJ whole genome shotgun (WGS) entry which is preliminary data.</text>
</comment>
<feature type="active site" description="Proton acceptor" evidence="7">
    <location>
        <position position="198"/>
    </location>
</feature>
<keyword evidence="2 7" id="KW-0479">Metal-binding</keyword>
<comment type="function">
    <text evidence="7">Pyrophosphatase that catalyzes the hydrolysis of nucleoside triphosphates to their monophosphate derivatives, with a high preference for the non-canonical purine nucleotides XTP (xanthosine triphosphate), dITP (deoxyinosine triphosphate) and ITP. Seems to function as a house-cleaning enzyme that removes non-canonical purine nucleotides from the nucleotide pool, thus preventing their incorporation into DNA/RNA and avoiding chromosomal lesions.</text>
</comment>
<sequence length="325" mass="36280">MSQDIFEYKDDKDWYVGKLTDYTYISSFEDDEVFSQIQHQLYQILGGFENDGKLGEEKGLQIHVISYSSILKLMSFVVDMINQIFQKDLTVKKHQGAVLVLENDVIKSVHLPKEGIPLSALTGGGEDLGDTILIATRNEGKTNEFRDFFAKLGYGVQNLNDFPDLPEVEETGTTFEENARLKAETIAQLTGKIVLADDSGLKVDVLGGLPGVWSARFSGPDATDEKNNQKLLHELSVVFDQKDRSAQFHCTLVLAKPGKESLVVEADWPGFIAFDSHGEYGFGYDPLFIVESSGKRAAELTTEEKNTQSHRALALKKLMEVFPTW</sequence>
<dbReference type="Pfam" id="PF01725">
    <property type="entry name" value="Ham1p_like"/>
    <property type="match status" value="1"/>
</dbReference>
<protein>
    <recommendedName>
        <fullName evidence="7">dITP/XTP pyrophosphatase</fullName>
        <ecNumber evidence="7">3.6.1.66</ecNumber>
    </recommendedName>
    <alternativeName>
        <fullName evidence="7">Non-canonical purine NTP pyrophosphatase</fullName>
    </alternativeName>
    <alternativeName>
        <fullName evidence="7">Non-standard purine NTP pyrophosphatase</fullName>
    </alternativeName>
    <alternativeName>
        <fullName evidence="7">Nucleoside-triphosphate diphosphatase</fullName>
    </alternativeName>
    <alternativeName>
        <fullName evidence="7">Nucleoside-triphosphate pyrophosphatase</fullName>
        <shortName evidence="7">NTPase</shortName>
    </alternativeName>
</protein>
<dbReference type="InterPro" id="IPR002637">
    <property type="entry name" value="RdgB/HAM1"/>
</dbReference>
<evidence type="ECO:0000256" key="7">
    <source>
        <dbReference type="HAMAP-Rule" id="MF_01405"/>
    </source>
</evidence>
<dbReference type="PANTHER" id="PTHR11067">
    <property type="entry name" value="INOSINE TRIPHOSPHATE PYROPHOSPHATASE/HAM1 PROTEIN"/>
    <property type="match status" value="1"/>
</dbReference>
<gene>
    <name evidence="9" type="ORF">J2S23_000799</name>
</gene>
<dbReference type="HAMAP" id="MF_01405">
    <property type="entry name" value="Non_canon_purine_NTPase"/>
    <property type="match status" value="1"/>
</dbReference>
<dbReference type="InterPro" id="IPR020922">
    <property type="entry name" value="dITP/XTP_pyrophosphatase"/>
</dbReference>
<dbReference type="SUPFAM" id="SSF52972">
    <property type="entry name" value="ITPase-like"/>
    <property type="match status" value="1"/>
</dbReference>
<evidence type="ECO:0000256" key="4">
    <source>
        <dbReference type="ARBA" id="ARBA00022801"/>
    </source>
</evidence>
<dbReference type="NCBIfam" id="NF002698">
    <property type="entry name" value="PRK02491.1"/>
    <property type="match status" value="1"/>
</dbReference>
<keyword evidence="5 7" id="KW-0460">Magnesium</keyword>
<feature type="binding site" evidence="7">
    <location>
        <begin position="310"/>
        <end position="311"/>
    </location>
    <ligand>
        <name>substrate</name>
    </ligand>
</feature>
<name>A0ABT9YQH8_9STRE</name>
<dbReference type="PANTHER" id="PTHR11067:SF9">
    <property type="entry name" value="INOSINE TRIPHOSPHATE PYROPHOSPHATASE"/>
    <property type="match status" value="1"/>
</dbReference>
<dbReference type="RefSeq" id="WP_307121460.1">
    <property type="nucleotide sequence ID" value="NZ_JAUSTM010000006.1"/>
</dbReference>
<evidence type="ECO:0000256" key="1">
    <source>
        <dbReference type="ARBA" id="ARBA00008023"/>
    </source>
</evidence>
<dbReference type="EC" id="3.6.1.66" evidence="7"/>
<dbReference type="GO" id="GO:0036220">
    <property type="term" value="F:ITP diphosphatase activity"/>
    <property type="evidence" value="ECO:0007669"/>
    <property type="project" value="UniProtKB-EC"/>
</dbReference>
<evidence type="ECO:0000256" key="6">
    <source>
        <dbReference type="ARBA" id="ARBA00023080"/>
    </source>
</evidence>
<comment type="catalytic activity">
    <reaction evidence="7">
        <text>ITP + H2O = IMP + diphosphate + H(+)</text>
        <dbReference type="Rhea" id="RHEA:29399"/>
        <dbReference type="ChEBI" id="CHEBI:15377"/>
        <dbReference type="ChEBI" id="CHEBI:15378"/>
        <dbReference type="ChEBI" id="CHEBI:33019"/>
        <dbReference type="ChEBI" id="CHEBI:58053"/>
        <dbReference type="ChEBI" id="CHEBI:61402"/>
        <dbReference type="EC" id="3.6.1.66"/>
    </reaction>
</comment>
<evidence type="ECO:0000256" key="2">
    <source>
        <dbReference type="ARBA" id="ARBA00022723"/>
    </source>
</evidence>
<evidence type="ECO:0000256" key="3">
    <source>
        <dbReference type="ARBA" id="ARBA00022741"/>
    </source>
</evidence>
<feature type="binding site" evidence="7">
    <location>
        <begin position="136"/>
        <end position="141"/>
    </location>
    <ligand>
        <name>substrate</name>
    </ligand>
</feature>
<keyword evidence="4 7" id="KW-0378">Hydrolase</keyword>
<comment type="cofactor">
    <cofactor evidence="7">
        <name>Mg(2+)</name>
        <dbReference type="ChEBI" id="CHEBI:18420"/>
    </cofactor>
    <text evidence="7">Binds 1 Mg(2+) ion per subunit.</text>
</comment>
<keyword evidence="3 7" id="KW-0547">Nucleotide-binding</keyword>
<keyword evidence="10" id="KW-1185">Reference proteome</keyword>
<feature type="binding site" evidence="7">
    <location>
        <begin position="282"/>
        <end position="285"/>
    </location>
    <ligand>
        <name>substrate</name>
    </ligand>
</feature>
<accession>A0ABT9YQH8</accession>
<dbReference type="NCBIfam" id="TIGR00042">
    <property type="entry name" value="RdgB/HAM1 family non-canonical purine NTP pyrophosphatase"/>
    <property type="match status" value="1"/>
</dbReference>
<dbReference type="Proteomes" id="UP001223079">
    <property type="component" value="Unassembled WGS sequence"/>
</dbReference>
<evidence type="ECO:0000256" key="5">
    <source>
        <dbReference type="ARBA" id="ARBA00022842"/>
    </source>
</evidence>
<dbReference type="NCBIfam" id="NF011397">
    <property type="entry name" value="PRK14822.1"/>
    <property type="match status" value="1"/>
</dbReference>
<organism evidence="9 10">
    <name type="scientific">Streptococcus moroccensis</name>
    <dbReference type="NCBI Taxonomy" id="1451356"/>
    <lineage>
        <taxon>Bacteria</taxon>
        <taxon>Bacillati</taxon>
        <taxon>Bacillota</taxon>
        <taxon>Bacilli</taxon>
        <taxon>Lactobacillales</taxon>
        <taxon>Streptococcaceae</taxon>
        <taxon>Streptococcus</taxon>
    </lineage>
</organism>
<comment type="similarity">
    <text evidence="1 7 8">Belongs to the HAM1 NTPase family.</text>
</comment>
<feature type="binding site" evidence="7">
    <location>
        <position position="199"/>
    </location>
    <ligand>
        <name>substrate</name>
    </ligand>
</feature>
<dbReference type="Gene3D" id="3.90.950.10">
    <property type="match status" value="1"/>
</dbReference>
<dbReference type="InterPro" id="IPR029001">
    <property type="entry name" value="ITPase-like_fam"/>
</dbReference>
<evidence type="ECO:0000313" key="10">
    <source>
        <dbReference type="Proteomes" id="UP001223079"/>
    </source>
</evidence>
<proteinExistence type="inferred from homology"/>
<dbReference type="CDD" id="cd00515">
    <property type="entry name" value="HAM1"/>
    <property type="match status" value="1"/>
</dbReference>
<keyword evidence="6 7" id="KW-0546">Nucleotide metabolism</keyword>
<feature type="binding site" evidence="7">
    <location>
        <position position="169"/>
    </location>
    <ligand>
        <name>Mg(2+)</name>
        <dbReference type="ChEBI" id="CHEBI:18420"/>
    </ligand>
</feature>
<comment type="catalytic activity">
    <reaction evidence="7">
        <text>XTP + H2O = XMP + diphosphate + H(+)</text>
        <dbReference type="Rhea" id="RHEA:28610"/>
        <dbReference type="ChEBI" id="CHEBI:15377"/>
        <dbReference type="ChEBI" id="CHEBI:15378"/>
        <dbReference type="ChEBI" id="CHEBI:33019"/>
        <dbReference type="ChEBI" id="CHEBI:57464"/>
        <dbReference type="ChEBI" id="CHEBI:61314"/>
        <dbReference type="EC" id="3.6.1.66"/>
    </reaction>
</comment>
<feature type="binding site" evidence="7">
    <location>
        <position position="198"/>
    </location>
    <ligand>
        <name>Mg(2+)</name>
        <dbReference type="ChEBI" id="CHEBI:18420"/>
    </ligand>
</feature>
<comment type="catalytic activity">
    <reaction evidence="7">
        <text>dITP + H2O = dIMP + diphosphate + H(+)</text>
        <dbReference type="Rhea" id="RHEA:28342"/>
        <dbReference type="ChEBI" id="CHEBI:15377"/>
        <dbReference type="ChEBI" id="CHEBI:15378"/>
        <dbReference type="ChEBI" id="CHEBI:33019"/>
        <dbReference type="ChEBI" id="CHEBI:61194"/>
        <dbReference type="ChEBI" id="CHEBI:61382"/>
        <dbReference type="EC" id="3.6.1.66"/>
    </reaction>
</comment>
<dbReference type="EMBL" id="JAUSTM010000006">
    <property type="protein sequence ID" value="MDQ0222248.1"/>
    <property type="molecule type" value="Genomic_DNA"/>
</dbReference>